<evidence type="ECO:0000313" key="3">
    <source>
        <dbReference type="EMBL" id="GGB60537.1"/>
    </source>
</evidence>
<reference evidence="4" key="1">
    <citation type="journal article" date="2019" name="Int. J. Syst. Evol. Microbiol.">
        <title>The Global Catalogue of Microorganisms (GCM) 10K type strain sequencing project: providing services to taxonomists for standard genome sequencing and annotation.</title>
        <authorList>
            <consortium name="The Broad Institute Genomics Platform"/>
            <consortium name="The Broad Institute Genome Sequencing Center for Infectious Disease"/>
            <person name="Wu L."/>
            <person name="Ma J."/>
        </authorList>
    </citation>
    <scope>NUCLEOTIDE SEQUENCE [LARGE SCALE GENOMIC DNA]</scope>
    <source>
        <strain evidence="4">CGMCC 1.12851</strain>
    </source>
</reference>
<feature type="region of interest" description="Disordered" evidence="1">
    <location>
        <begin position="1"/>
        <end position="75"/>
    </location>
</feature>
<keyword evidence="2" id="KW-0812">Transmembrane</keyword>
<dbReference type="EMBL" id="BMGD01000002">
    <property type="protein sequence ID" value="GGB60537.1"/>
    <property type="molecule type" value="Genomic_DNA"/>
</dbReference>
<organism evidence="3 4">
    <name type="scientific">Blastomonas aquatica</name>
    <dbReference type="NCBI Taxonomy" id="1510276"/>
    <lineage>
        <taxon>Bacteria</taxon>
        <taxon>Pseudomonadati</taxon>
        <taxon>Pseudomonadota</taxon>
        <taxon>Alphaproteobacteria</taxon>
        <taxon>Sphingomonadales</taxon>
        <taxon>Sphingomonadaceae</taxon>
        <taxon>Blastomonas</taxon>
    </lineage>
</organism>
<feature type="transmembrane region" description="Helical" evidence="2">
    <location>
        <begin position="173"/>
        <end position="193"/>
    </location>
</feature>
<keyword evidence="2" id="KW-1133">Transmembrane helix</keyword>
<gene>
    <name evidence="3" type="ORF">GCM10010833_14280</name>
</gene>
<keyword evidence="4" id="KW-1185">Reference proteome</keyword>
<comment type="caution">
    <text evidence="3">The sequence shown here is derived from an EMBL/GenBank/DDBJ whole genome shotgun (WGS) entry which is preliminary data.</text>
</comment>
<feature type="compositionally biased region" description="Low complexity" evidence="1">
    <location>
        <begin position="61"/>
        <end position="75"/>
    </location>
</feature>
<dbReference type="Proteomes" id="UP000614261">
    <property type="component" value="Unassembled WGS sequence"/>
</dbReference>
<protein>
    <recommendedName>
        <fullName evidence="5">DUF883 domain-containing protein</fullName>
    </recommendedName>
</protein>
<evidence type="ECO:0000256" key="1">
    <source>
        <dbReference type="SAM" id="MobiDB-lite"/>
    </source>
</evidence>
<evidence type="ECO:0000256" key="2">
    <source>
        <dbReference type="SAM" id="Phobius"/>
    </source>
</evidence>
<evidence type="ECO:0008006" key="5">
    <source>
        <dbReference type="Google" id="ProtNLM"/>
    </source>
</evidence>
<proteinExistence type="predicted"/>
<name>A0ABQ1J5R5_9SPHN</name>
<evidence type="ECO:0000313" key="4">
    <source>
        <dbReference type="Proteomes" id="UP000614261"/>
    </source>
</evidence>
<dbReference type="RefSeq" id="WP_188513679.1">
    <property type="nucleotide sequence ID" value="NZ_BMGD01000002.1"/>
</dbReference>
<sequence length="197" mass="20050">MSDEEFKAEAPATAAPKKPRAKKTPSPDSTVEREIASPAPAAGDATPPVSSPGTELAVQPDALSDASSTSSTDASAFGAAAAKVSAMIPENVTVKAREIAVDVKDKTSDAVQGLARIINDSAGAIDDNVGPKYGDYARTAAQSVSDAADRLRAKPVDEIAADTREFVRAKPGAALGIAAVSSLVLAKIFGSVFGKKR</sequence>
<accession>A0ABQ1J5R5</accession>
<keyword evidence="2" id="KW-0472">Membrane</keyword>